<dbReference type="Pfam" id="PF14226">
    <property type="entry name" value="DIOX_N"/>
    <property type="match status" value="1"/>
</dbReference>
<dbReference type="PANTHER" id="PTHR47990">
    <property type="entry name" value="2-OXOGLUTARATE (2OG) AND FE(II)-DEPENDENT OXYGENASE SUPERFAMILY PROTEIN-RELATED"/>
    <property type="match status" value="1"/>
</dbReference>
<feature type="compositionally biased region" description="Low complexity" evidence="1">
    <location>
        <begin position="21"/>
        <end position="39"/>
    </location>
</feature>
<reference evidence="4 5" key="1">
    <citation type="journal article" date="2019" name="Nat. Ecol. Evol.">
        <title>Megaphylogeny resolves global patterns of mushroom evolution.</title>
        <authorList>
            <person name="Varga T."/>
            <person name="Krizsan K."/>
            <person name="Foldi C."/>
            <person name="Dima B."/>
            <person name="Sanchez-Garcia M."/>
            <person name="Sanchez-Ramirez S."/>
            <person name="Szollosi G.J."/>
            <person name="Szarkandi J.G."/>
            <person name="Papp V."/>
            <person name="Albert L."/>
            <person name="Andreopoulos W."/>
            <person name="Angelini C."/>
            <person name="Antonin V."/>
            <person name="Barry K.W."/>
            <person name="Bougher N.L."/>
            <person name="Buchanan P."/>
            <person name="Buyck B."/>
            <person name="Bense V."/>
            <person name="Catcheside P."/>
            <person name="Chovatia M."/>
            <person name="Cooper J."/>
            <person name="Damon W."/>
            <person name="Desjardin D."/>
            <person name="Finy P."/>
            <person name="Geml J."/>
            <person name="Haridas S."/>
            <person name="Hughes K."/>
            <person name="Justo A."/>
            <person name="Karasinski D."/>
            <person name="Kautmanova I."/>
            <person name="Kiss B."/>
            <person name="Kocsube S."/>
            <person name="Kotiranta H."/>
            <person name="LaButti K.M."/>
            <person name="Lechner B.E."/>
            <person name="Liimatainen K."/>
            <person name="Lipzen A."/>
            <person name="Lukacs Z."/>
            <person name="Mihaltcheva S."/>
            <person name="Morgado L.N."/>
            <person name="Niskanen T."/>
            <person name="Noordeloos M.E."/>
            <person name="Ohm R.A."/>
            <person name="Ortiz-Santana B."/>
            <person name="Ovrebo C."/>
            <person name="Racz N."/>
            <person name="Riley R."/>
            <person name="Savchenko A."/>
            <person name="Shiryaev A."/>
            <person name="Soop K."/>
            <person name="Spirin V."/>
            <person name="Szebenyi C."/>
            <person name="Tomsovsky M."/>
            <person name="Tulloss R.E."/>
            <person name="Uehling J."/>
            <person name="Grigoriev I.V."/>
            <person name="Vagvolgyi C."/>
            <person name="Papp T."/>
            <person name="Martin F.M."/>
            <person name="Miettinen O."/>
            <person name="Hibbett D.S."/>
            <person name="Nagy L.G."/>
        </authorList>
    </citation>
    <scope>NUCLEOTIDE SEQUENCE [LARGE SCALE GENOMIC DNA]</scope>
    <source>
        <strain evidence="4 5">CBS 962.96</strain>
    </source>
</reference>
<organism evidence="4 5">
    <name type="scientific">Dendrothele bispora (strain CBS 962.96)</name>
    <dbReference type="NCBI Taxonomy" id="1314807"/>
    <lineage>
        <taxon>Eukaryota</taxon>
        <taxon>Fungi</taxon>
        <taxon>Dikarya</taxon>
        <taxon>Basidiomycota</taxon>
        <taxon>Agaricomycotina</taxon>
        <taxon>Agaricomycetes</taxon>
        <taxon>Agaricomycetidae</taxon>
        <taxon>Agaricales</taxon>
        <taxon>Agaricales incertae sedis</taxon>
        <taxon>Dendrothele</taxon>
    </lineage>
</organism>
<dbReference type="Gene3D" id="2.60.120.330">
    <property type="entry name" value="B-lactam Antibiotic, Isopenicillin N Synthase, Chain"/>
    <property type="match status" value="1"/>
</dbReference>
<gene>
    <name evidence="4" type="ORF">K435DRAFT_721647</name>
</gene>
<dbReference type="SUPFAM" id="SSF51197">
    <property type="entry name" value="Clavaminate synthase-like"/>
    <property type="match status" value="1"/>
</dbReference>
<dbReference type="InterPro" id="IPR050231">
    <property type="entry name" value="Iron_ascorbate_oxido_reductase"/>
</dbReference>
<dbReference type="Proteomes" id="UP000297245">
    <property type="component" value="Unassembled WGS sequence"/>
</dbReference>
<feature type="region of interest" description="Disordered" evidence="1">
    <location>
        <begin position="21"/>
        <end position="43"/>
    </location>
</feature>
<proteinExistence type="predicted"/>
<keyword evidence="5" id="KW-1185">Reference proteome</keyword>
<dbReference type="InterPro" id="IPR044861">
    <property type="entry name" value="IPNS-like_FE2OG_OXY"/>
</dbReference>
<evidence type="ECO:0000313" key="5">
    <source>
        <dbReference type="Proteomes" id="UP000297245"/>
    </source>
</evidence>
<protein>
    <submittedName>
        <fullName evidence="4">Clavaminate synthase-like protein</fullName>
    </submittedName>
</protein>
<sequence length="395" mass="45004">MSTTITTTQVETQKLSEPVTIDITSPSSTSSVNGTGSQSLPPVKEWIAPQPTKEEVEWADILTVDLSLYDTNKQQLIDTVQTALERDGFFYVVGHGIPDETLKRQFGVGQLTFDEVPREEKEAHRAQIAEKGSFMGYKLQNYWEIKDGVRDRIEHYNFYQNHIDPTTRHPKALQPFVPEVKSFLEETRQKVLRRILNLIDGVLGLEEGYLWSLHEDANGRRGDDLLRYMIYDPLTNEESQKTNGVMLNGHTDFNSVSTLVSQPITALQVLMPDNVWRYVKHKDGALVINIGDQLSFMSGGILRGTMHRVVRPPKDQVHHRRLGVFHFAHFISGVPLDLLPSKKVREEGHVIFQGEVPTTDQWEATRVKSYGTAQFIKGEEYDIEVIAGLQVRHYH</sequence>
<dbReference type="OrthoDB" id="406156at2759"/>
<dbReference type="AlphaFoldDB" id="A0A4S8M5W5"/>
<evidence type="ECO:0000259" key="3">
    <source>
        <dbReference type="Pfam" id="PF14226"/>
    </source>
</evidence>
<dbReference type="Pfam" id="PF03171">
    <property type="entry name" value="2OG-FeII_Oxy"/>
    <property type="match status" value="1"/>
</dbReference>
<feature type="domain" description="Isopenicillin N synthase-like Fe(2+) 2OG dioxygenase" evidence="2">
    <location>
        <begin position="227"/>
        <end position="315"/>
    </location>
</feature>
<name>A0A4S8M5W5_DENBC</name>
<accession>A0A4S8M5W5</accession>
<evidence type="ECO:0000256" key="1">
    <source>
        <dbReference type="SAM" id="MobiDB-lite"/>
    </source>
</evidence>
<dbReference type="InterPro" id="IPR026992">
    <property type="entry name" value="DIOX_N"/>
</dbReference>
<feature type="domain" description="Non-haem dioxygenase N-terminal" evidence="3">
    <location>
        <begin position="63"/>
        <end position="165"/>
    </location>
</feature>
<evidence type="ECO:0000259" key="2">
    <source>
        <dbReference type="Pfam" id="PF03171"/>
    </source>
</evidence>
<evidence type="ECO:0000313" key="4">
    <source>
        <dbReference type="EMBL" id="THU97634.1"/>
    </source>
</evidence>
<dbReference type="InterPro" id="IPR027443">
    <property type="entry name" value="IPNS-like_sf"/>
</dbReference>
<dbReference type="PRINTS" id="PR00682">
    <property type="entry name" value="IPNSYNTHASE"/>
</dbReference>
<dbReference type="EMBL" id="ML179151">
    <property type="protein sequence ID" value="THU97634.1"/>
    <property type="molecule type" value="Genomic_DNA"/>
</dbReference>